<protein>
    <submittedName>
        <fullName evidence="1">Uncharacterized protein</fullName>
    </submittedName>
</protein>
<proteinExistence type="predicted"/>
<keyword evidence="2" id="KW-1185">Reference proteome</keyword>
<sequence>MLFRRPPKPGENPLDSSSSSSSPSPMPSPSSSLFLSNPSCSLRPFSILIPVSQLHFPTNTQIQNHSRNPNPITDPDKKSFVVATGELFRGIASWFVKPGVRNGRGVVEREKYFWRGRKEGILALVEDDKDMVWERREKDVEAEEERRRRKAVTTSPGFSFSAAGLLFPYYLGDTTPLAGSSAGAIVCAVIASGASMQEALKATKILAKDCRLRGTAFRLGAVLRDVLDKFLPDDVHTRSNGRVRVAVTQILWRPRGLLIDQFDSKEDFINALFTSSFIPGYLAPRPATMFRNKLCIDGGLTLFMPPTSATQTIRVCAFPASRLGYEGIGISPDCNPENRATPRELFNWALEPAEDHILDKLFEDGYSDAAVWAKQNPVEEIVQHDQPHMENDAVS</sequence>
<evidence type="ECO:0000313" key="2">
    <source>
        <dbReference type="Proteomes" id="UP001062846"/>
    </source>
</evidence>
<dbReference type="Proteomes" id="UP001062846">
    <property type="component" value="Chromosome 11"/>
</dbReference>
<dbReference type="EMBL" id="CM046398">
    <property type="protein sequence ID" value="KAI8532175.1"/>
    <property type="molecule type" value="Genomic_DNA"/>
</dbReference>
<organism evidence="1 2">
    <name type="scientific">Rhododendron molle</name>
    <name type="common">Chinese azalea</name>
    <name type="synonym">Azalea mollis</name>
    <dbReference type="NCBI Taxonomy" id="49168"/>
    <lineage>
        <taxon>Eukaryota</taxon>
        <taxon>Viridiplantae</taxon>
        <taxon>Streptophyta</taxon>
        <taxon>Embryophyta</taxon>
        <taxon>Tracheophyta</taxon>
        <taxon>Spermatophyta</taxon>
        <taxon>Magnoliopsida</taxon>
        <taxon>eudicotyledons</taxon>
        <taxon>Gunneridae</taxon>
        <taxon>Pentapetalae</taxon>
        <taxon>asterids</taxon>
        <taxon>Ericales</taxon>
        <taxon>Ericaceae</taxon>
        <taxon>Ericoideae</taxon>
        <taxon>Rhodoreae</taxon>
        <taxon>Rhododendron</taxon>
    </lineage>
</organism>
<evidence type="ECO:0000313" key="1">
    <source>
        <dbReference type="EMBL" id="KAI8532175.1"/>
    </source>
</evidence>
<reference evidence="1" key="1">
    <citation type="submission" date="2022-02" db="EMBL/GenBank/DDBJ databases">
        <title>Plant Genome Project.</title>
        <authorList>
            <person name="Zhang R.-G."/>
        </authorList>
    </citation>
    <scope>NUCLEOTIDE SEQUENCE</scope>
    <source>
        <strain evidence="1">AT1</strain>
    </source>
</reference>
<comment type="caution">
    <text evidence="1">The sequence shown here is derived from an EMBL/GenBank/DDBJ whole genome shotgun (WGS) entry which is preliminary data.</text>
</comment>
<accession>A0ACC0LU42</accession>
<name>A0ACC0LU42_RHOML</name>
<gene>
    <name evidence="1" type="ORF">RHMOL_Rhmol11G0193000</name>
</gene>